<gene>
    <name evidence="3" type="ORF">PNEG_02694</name>
</gene>
<accession>M7NNS6</accession>
<dbReference type="PROSITE" id="PS51826">
    <property type="entry name" value="PSBD"/>
    <property type="match status" value="1"/>
</dbReference>
<organism evidence="3 4">
    <name type="scientific">Pneumocystis murina (strain B123)</name>
    <name type="common">Mouse pneumocystis pneumonia agent</name>
    <name type="synonym">Pneumocystis carinii f. sp. muris</name>
    <dbReference type="NCBI Taxonomy" id="1069680"/>
    <lineage>
        <taxon>Eukaryota</taxon>
        <taxon>Fungi</taxon>
        <taxon>Dikarya</taxon>
        <taxon>Ascomycota</taxon>
        <taxon>Taphrinomycotina</taxon>
        <taxon>Pneumocystomycetes</taxon>
        <taxon>Pneumocystaceae</taxon>
        <taxon>Pneumocystis</taxon>
    </lineage>
</organism>
<name>M7NNS6_PNEMU</name>
<dbReference type="GeneID" id="19896385"/>
<feature type="domain" description="Peripheral subunit-binding (PSBD)" evidence="2">
    <location>
        <begin position="147"/>
        <end position="185"/>
    </location>
</feature>
<dbReference type="SUPFAM" id="SSF47005">
    <property type="entry name" value="Peripheral subunit-binding domain of 2-oxo acid dehydrogenase complex"/>
    <property type="match status" value="1"/>
</dbReference>
<evidence type="ECO:0000256" key="1">
    <source>
        <dbReference type="ARBA" id="ARBA00007317"/>
    </source>
</evidence>
<dbReference type="Gene3D" id="4.10.320.10">
    <property type="entry name" value="E3-binding domain"/>
    <property type="match status" value="1"/>
</dbReference>
<dbReference type="HOGENOM" id="CLU_839693_0_0_1"/>
<comment type="similarity">
    <text evidence="1">Belongs to the 2-oxoacid dehydrogenase family.</text>
</comment>
<protein>
    <recommendedName>
        <fullName evidence="2">Peripheral subunit-binding (PSBD) domain-containing protein</fullName>
    </recommendedName>
</protein>
<dbReference type="RefSeq" id="XP_007874718.1">
    <property type="nucleotide sequence ID" value="XM_007876527.1"/>
</dbReference>
<evidence type="ECO:0000313" key="3">
    <source>
        <dbReference type="EMBL" id="EMR08912.1"/>
    </source>
</evidence>
<dbReference type="Proteomes" id="UP000011958">
    <property type="component" value="Unassembled WGS sequence"/>
</dbReference>
<dbReference type="eggNOG" id="KOG0557">
    <property type="taxonomic scope" value="Eukaryota"/>
</dbReference>
<dbReference type="AlphaFoldDB" id="M7NNS6"/>
<sequence length="331" mass="39039">MFSNFSSFFLRFIDKDSLKIIQTKGNNISFERWYHKYLFSPEKRYKSSKNSLNTFFKNVLIRNFNSDKSIFRKGFFRIKLSKTLMYFNTLNHGILPIISMPEYMYIKNGMDKFQFQKKRSIFTDRINRNDILVKDIMEDRLKNPVTISSPAVLSLIKHYNITNPFEIKTTGPRGRLLKGDILAHVGAINKDFPLKLVKIIEEKEKLDLSNLKIKPKQPIENSFISIIIPVCLKSLLSMKESINEKLNIKIELSDLINKAIYKGSQKVPSIFLKKPSRQEILFSNVLEEIPKYYNCINVNINNEDFQIDYIKDKKTNVLWASPKIIRWFYIY</sequence>
<dbReference type="Pfam" id="PF02817">
    <property type="entry name" value="E3_binding"/>
    <property type="match status" value="1"/>
</dbReference>
<evidence type="ECO:0000259" key="2">
    <source>
        <dbReference type="PROSITE" id="PS51826"/>
    </source>
</evidence>
<dbReference type="EMBL" id="AFWA02000007">
    <property type="protein sequence ID" value="EMR08912.1"/>
    <property type="molecule type" value="Genomic_DNA"/>
</dbReference>
<dbReference type="OrthoDB" id="202158at2759"/>
<evidence type="ECO:0000313" key="4">
    <source>
        <dbReference type="Proteomes" id="UP000011958"/>
    </source>
</evidence>
<dbReference type="InterPro" id="IPR036625">
    <property type="entry name" value="E3-bd_dom_sf"/>
</dbReference>
<dbReference type="VEuPathDB" id="FungiDB:PNEG_02694"/>
<dbReference type="STRING" id="1069680.M7NNS6"/>
<reference evidence="4" key="1">
    <citation type="journal article" date="2016" name="Nat. Commun.">
        <title>Genome analysis of three Pneumocystis species reveals adaptation mechanisms to life exclusively in mammalian hosts.</title>
        <authorList>
            <person name="Ma L."/>
            <person name="Chen Z."/>
            <person name="Huang D.W."/>
            <person name="Kutty G."/>
            <person name="Ishihara M."/>
            <person name="Wang H."/>
            <person name="Abouelleil A."/>
            <person name="Bishop L."/>
            <person name="Davey E."/>
            <person name="Deng R."/>
            <person name="Deng X."/>
            <person name="Fan L."/>
            <person name="Fantoni G."/>
            <person name="Fitzgerald M."/>
            <person name="Gogineni E."/>
            <person name="Goldberg J.M."/>
            <person name="Handley G."/>
            <person name="Hu X."/>
            <person name="Huber C."/>
            <person name="Jiao X."/>
            <person name="Jones K."/>
            <person name="Levin J.Z."/>
            <person name="Liu Y."/>
            <person name="Macdonald P."/>
            <person name="Melnikov A."/>
            <person name="Raley C."/>
            <person name="Sassi M."/>
            <person name="Sherman B.T."/>
            <person name="Song X."/>
            <person name="Sykes S."/>
            <person name="Tran B."/>
            <person name="Walsh L."/>
            <person name="Xia Y."/>
            <person name="Yang J."/>
            <person name="Young S."/>
            <person name="Zeng Q."/>
            <person name="Zheng X."/>
            <person name="Stephens R."/>
            <person name="Nusbaum C."/>
            <person name="Birren B.W."/>
            <person name="Azadi P."/>
            <person name="Lempicki R.A."/>
            <person name="Cuomo C.A."/>
            <person name="Kovacs J.A."/>
        </authorList>
    </citation>
    <scope>NUCLEOTIDE SEQUENCE [LARGE SCALE GENOMIC DNA]</scope>
    <source>
        <strain evidence="4">B123</strain>
    </source>
</reference>
<proteinExistence type="inferred from homology"/>
<keyword evidence="4" id="KW-1185">Reference proteome</keyword>
<dbReference type="InterPro" id="IPR004167">
    <property type="entry name" value="PSBD"/>
</dbReference>
<dbReference type="GO" id="GO:0016746">
    <property type="term" value="F:acyltransferase activity"/>
    <property type="evidence" value="ECO:0007669"/>
    <property type="project" value="InterPro"/>
</dbReference>
<comment type="caution">
    <text evidence="3">The sequence shown here is derived from an EMBL/GenBank/DDBJ whole genome shotgun (WGS) entry which is preliminary data.</text>
</comment>